<evidence type="ECO:0000256" key="2">
    <source>
        <dbReference type="ARBA" id="ARBA00022676"/>
    </source>
</evidence>
<dbReference type="PANTHER" id="PTHR48043">
    <property type="entry name" value="EG:EG0003.4 PROTEIN-RELATED"/>
    <property type="match status" value="1"/>
</dbReference>
<dbReference type="InterPro" id="IPR050271">
    <property type="entry name" value="UDP-glycosyltransferase"/>
</dbReference>
<dbReference type="InterPro" id="IPR002213">
    <property type="entry name" value="UDP_glucos_trans"/>
</dbReference>
<dbReference type="GeneTree" id="ENSGT00940000165400"/>
<feature type="chain" id="PRO_5004522514" evidence="6">
    <location>
        <begin position="30"/>
        <end position="536"/>
    </location>
</feature>
<evidence type="ECO:0000313" key="7">
    <source>
        <dbReference type="Ensembl" id="ENSPMAP00000003998.1"/>
    </source>
</evidence>
<keyword evidence="5" id="KW-0472">Membrane</keyword>
<proteinExistence type="inferred from homology"/>
<evidence type="ECO:0000256" key="4">
    <source>
        <dbReference type="RuleBase" id="RU003718"/>
    </source>
</evidence>
<dbReference type="HOGENOM" id="CLU_012949_3_2_1"/>
<accession>S4RFL6</accession>
<dbReference type="CDD" id="cd03784">
    <property type="entry name" value="GT1_Gtf-like"/>
    <property type="match status" value="1"/>
</dbReference>
<dbReference type="Pfam" id="PF00201">
    <property type="entry name" value="UDPGT"/>
    <property type="match status" value="1"/>
</dbReference>
<evidence type="ECO:0000256" key="3">
    <source>
        <dbReference type="ARBA" id="ARBA00022679"/>
    </source>
</evidence>
<evidence type="ECO:0000256" key="6">
    <source>
        <dbReference type="SAM" id="SignalP"/>
    </source>
</evidence>
<reference evidence="7" key="2">
    <citation type="submission" date="2025-09" db="UniProtKB">
        <authorList>
            <consortium name="Ensembl"/>
        </authorList>
    </citation>
    <scope>IDENTIFICATION</scope>
</reference>
<dbReference type="Gene3D" id="3.40.50.2000">
    <property type="entry name" value="Glycogen Phosphorylase B"/>
    <property type="match status" value="2"/>
</dbReference>
<keyword evidence="5" id="KW-0812">Transmembrane</keyword>
<dbReference type="InterPro" id="IPR035595">
    <property type="entry name" value="UDP_glycos_trans_CS"/>
</dbReference>
<organism evidence="7">
    <name type="scientific">Petromyzon marinus</name>
    <name type="common">Sea lamprey</name>
    <dbReference type="NCBI Taxonomy" id="7757"/>
    <lineage>
        <taxon>Eukaryota</taxon>
        <taxon>Metazoa</taxon>
        <taxon>Chordata</taxon>
        <taxon>Craniata</taxon>
        <taxon>Vertebrata</taxon>
        <taxon>Cyclostomata</taxon>
        <taxon>Hyperoartia</taxon>
        <taxon>Petromyzontiformes</taxon>
        <taxon>Petromyzontidae</taxon>
        <taxon>Petromyzon</taxon>
    </lineage>
</organism>
<protein>
    <submittedName>
        <fullName evidence="7">Si:ch73-334d15.1</fullName>
    </submittedName>
</protein>
<feature type="signal peptide" evidence="6">
    <location>
        <begin position="1"/>
        <end position="29"/>
    </location>
</feature>
<evidence type="ECO:0000256" key="1">
    <source>
        <dbReference type="ARBA" id="ARBA00009995"/>
    </source>
</evidence>
<feature type="transmembrane region" description="Helical" evidence="5">
    <location>
        <begin position="500"/>
        <end position="520"/>
    </location>
</feature>
<keyword evidence="6" id="KW-0732">Signal</keyword>
<dbReference type="AlphaFoldDB" id="S4RFL6"/>
<dbReference type="SUPFAM" id="SSF53756">
    <property type="entry name" value="UDP-Glycosyltransferase/glycogen phosphorylase"/>
    <property type="match status" value="1"/>
</dbReference>
<reference evidence="7" key="1">
    <citation type="submission" date="2025-08" db="UniProtKB">
        <authorList>
            <consortium name="Ensembl"/>
        </authorList>
    </citation>
    <scope>IDENTIFICATION</scope>
</reference>
<evidence type="ECO:0000256" key="5">
    <source>
        <dbReference type="SAM" id="Phobius"/>
    </source>
</evidence>
<keyword evidence="3 4" id="KW-0808">Transferase</keyword>
<dbReference type="Ensembl" id="ENSPMAT00000004015.1">
    <property type="protein sequence ID" value="ENSPMAP00000003998.1"/>
    <property type="gene ID" value="ENSPMAG00000003662.1"/>
</dbReference>
<dbReference type="OMA" id="KILMMEL"/>
<dbReference type="PANTHER" id="PTHR48043:SF63">
    <property type="entry name" value="UDP GLUCURONOSYLTRANSFERASE 5 FAMILY, POLYPEPTIDE F1-RELATED"/>
    <property type="match status" value="1"/>
</dbReference>
<keyword evidence="5" id="KW-1133">Transmembrane helix</keyword>
<sequence length="536" mass="58857">RGYAWQLPTLLLPLLLPPSPWSPSATVEAARILAVPVDGSHWMGMKTLLLELTRRGHSITVLRSSTTLFVDETSDDFHIENVQNYNRNNEPMENELRSRLILVTGNSPTWVTVSSTLAMARAMAGMASDMAVAIEQTLGDGALMSRLRDARFDAVLADTFYPGGPMVARALGLPVALLGRWEVGGDVHLQLAPAPLSYVPALDSRYSDHMGFAQRLDNFIRYWSAYALNRALVFPTFDRLCERHLGADVSYEQLYQRADVVLLKIDFVLEYPRPTMPNFVYVGGLQCQEARPLAGELAALYAGAGPHGVVVASFGSLVSSLPPRVAEEVARAFARLPQKVAWRHAGPRPLGLGDNTLLLPWLPQNDLLAHGATRAFVSHGGEGGVYEAIRHGVPLLGMPMYGDQHDNVARLVERGAALSLGGRLHALTSDEFLAPLRRLLDEPRFGEAMRRLSLLHRDTPVPPLDLATFWVEFLARNGGASHLRVAGLEMPAYRRCSLDVALALLLALVAAVAVGALMLVRVKRWLCQSDERPKRE</sequence>
<dbReference type="GO" id="GO:0008194">
    <property type="term" value="F:UDP-glycosyltransferase activity"/>
    <property type="evidence" value="ECO:0007669"/>
    <property type="project" value="InterPro"/>
</dbReference>
<name>S4RFL6_PETMA</name>
<keyword evidence="2 4" id="KW-0328">Glycosyltransferase</keyword>
<comment type="similarity">
    <text evidence="1 4">Belongs to the UDP-glycosyltransferase family.</text>
</comment>
<dbReference type="PROSITE" id="PS00375">
    <property type="entry name" value="UDPGT"/>
    <property type="match status" value="1"/>
</dbReference>
<dbReference type="STRING" id="7757.ENSPMAP00000003998"/>
<dbReference type="FunFam" id="3.40.50.2000:FF:000021">
    <property type="entry name" value="UDP-glucuronosyltransferase"/>
    <property type="match status" value="1"/>
</dbReference>